<dbReference type="Proteomes" id="UP000502498">
    <property type="component" value="Chromosome"/>
</dbReference>
<dbReference type="PANTHER" id="PTHR34846:SF5">
    <property type="entry name" value="CARBOXYMUCONOLACTONE DECARBOXYLASE-LIKE DOMAIN-CONTAINING PROTEIN"/>
    <property type="match status" value="1"/>
</dbReference>
<reference evidence="1 2" key="1">
    <citation type="submission" date="2020-05" db="EMBL/GenBank/DDBJ databases">
        <title>Strain PA2F3 complete genome.</title>
        <authorList>
            <person name="Kim Y.-S."/>
            <person name="Kim S.-J."/>
            <person name="Jung H.-k."/>
            <person name="Kim S.-E."/>
            <person name="Kim K.-H."/>
        </authorList>
    </citation>
    <scope>NUCLEOTIDE SEQUENCE [LARGE SCALE GENOMIC DNA]</scope>
    <source>
        <strain evidence="1 2">PA2F3</strain>
    </source>
</reference>
<accession>A0A7D4PVV7</accession>
<proteinExistence type="predicted"/>
<evidence type="ECO:0000313" key="1">
    <source>
        <dbReference type="EMBL" id="QKJ20893.1"/>
    </source>
</evidence>
<dbReference type="Gene3D" id="1.20.1290.10">
    <property type="entry name" value="AhpD-like"/>
    <property type="match status" value="1"/>
</dbReference>
<dbReference type="InterPro" id="IPR029032">
    <property type="entry name" value="AhpD-like"/>
</dbReference>
<dbReference type="EMBL" id="CP054038">
    <property type="protein sequence ID" value="QKJ20893.1"/>
    <property type="molecule type" value="Genomic_DNA"/>
</dbReference>
<evidence type="ECO:0000313" key="2">
    <source>
        <dbReference type="Proteomes" id="UP000502498"/>
    </source>
</evidence>
<name>A0A7D4PVV7_9MICO</name>
<organism evidence="1 2">
    <name type="scientific">Microbacterium hominis</name>
    <dbReference type="NCBI Taxonomy" id="162426"/>
    <lineage>
        <taxon>Bacteria</taxon>
        <taxon>Bacillati</taxon>
        <taxon>Actinomycetota</taxon>
        <taxon>Actinomycetes</taxon>
        <taxon>Micrococcales</taxon>
        <taxon>Microbacteriaceae</taxon>
        <taxon>Microbacterium</taxon>
    </lineage>
</organism>
<dbReference type="AlphaFoldDB" id="A0A7D4PVV7"/>
<dbReference type="SUPFAM" id="SSF69118">
    <property type="entry name" value="AhpD-like"/>
    <property type="match status" value="1"/>
</dbReference>
<dbReference type="RefSeq" id="WP_172991318.1">
    <property type="nucleotide sequence ID" value="NZ_CP054038.1"/>
</dbReference>
<dbReference type="PANTHER" id="PTHR34846">
    <property type="entry name" value="4-CARBOXYMUCONOLACTONE DECARBOXYLASE FAMILY PROTEIN (AFU_ORTHOLOGUE AFUA_6G11590)"/>
    <property type="match status" value="1"/>
</dbReference>
<protein>
    <submittedName>
        <fullName evidence="1">Carboxymuconolactone decarboxylase family protein</fullName>
    </submittedName>
</protein>
<sequence length="185" mass="19806">MPPRIRPLTPVELSAPQSELYEAITSGPRARGPQHFALTAPDGSLRGPFDAMLRSPAIGAALQGLGAAIRYRSTLTDRARETAILLVAAHEDSAFERDAHEAIARSLAFSDADLAALRALDMSGVPRDVSMIASTTLALLAGDLDDEEWDAAHAALGDQTLFELITLVGYYATLALHLRVFRVTT</sequence>
<gene>
    <name evidence="1" type="ORF">HQM25_17000</name>
</gene>